<dbReference type="EMBL" id="RXIC02000025">
    <property type="protein sequence ID" value="KAB1206409.1"/>
    <property type="molecule type" value="Genomic_DNA"/>
</dbReference>
<comment type="caution">
    <text evidence="5">Lacks conserved residue(s) required for the propagation of feature annotation.</text>
</comment>
<dbReference type="Pfam" id="PF03514">
    <property type="entry name" value="GRAS"/>
    <property type="match status" value="1"/>
</dbReference>
<sequence length="628" mass="68939">METLLEGFTGSIIEFMFNRRSARCSNGNLGNGFKVDHELLNPPFLPTNPQNSGESSPSSGASLEGDSQDSGGFKVNHELLNPPFLPTNPQHSGESSPSSGLSLEGDSQDSGGFKVNHELLNPPFLPTNPQHSGESSPSSGLSLEGDSQDSGDFSNVCLKYINEMLMDEDLETKPCMLQDCLALQAAEKSFYEALGQEYPPSSSQPCLDQNTESPDDSFGGGSSIDLSNSSAAADFLFASSCLYDQGEPKFSCIRSDNLLVADSFSGIQSVLQVKGGIPVKPLQNGNCEIIHLEIPPFVPEEQTRTVVAMAENTSRSTSPNESRWLKNHQREDSDDLEDGRSNKHSAVYAGDSEPLEMFDEILLCPGGVHDSLTCTLHESTGSGGSRTLQHNGHSGGSNAKSTRSRSKVRLAGTRTPVYTPLVSNGTSAAAILKAYKVYVTACPFKRMSNFFANRTIRKLAESQKATRIHIIDFGILYGFQWPCLIQRLSERPGGPPRLRVTGIELPQPGFRPAERVEETGRRLEKYCLRFNVPFEYNVIAQKWETIRLEDLKLERDELVVVNSLYRLRNIPDETLVVSSPRDTVLKLIRRINPRFICPWGSQRDIQCTLLCHTVPGGALSLLSIVRYV</sequence>
<gene>
    <name evidence="7" type="ORF">CJ030_MR7G027609</name>
</gene>
<feature type="compositionally biased region" description="Polar residues" evidence="6">
    <location>
        <begin position="199"/>
        <end position="212"/>
    </location>
</feature>
<dbReference type="InterPro" id="IPR005202">
    <property type="entry name" value="TF_GRAS"/>
</dbReference>
<feature type="region of interest" description="Leucine repeat II (LRII)" evidence="5">
    <location>
        <begin position="518"/>
        <end position="550"/>
    </location>
</feature>
<proteinExistence type="inferred from homology"/>
<evidence type="ECO:0000256" key="5">
    <source>
        <dbReference type="PROSITE-ProRule" id="PRU01191"/>
    </source>
</evidence>
<dbReference type="PANTHER" id="PTHR31636">
    <property type="entry name" value="OSJNBA0084A10.13 PROTEIN-RELATED"/>
    <property type="match status" value="1"/>
</dbReference>
<dbReference type="Proteomes" id="UP000516437">
    <property type="component" value="Chromosome 7"/>
</dbReference>
<evidence type="ECO:0000256" key="2">
    <source>
        <dbReference type="ARBA" id="ARBA00023015"/>
    </source>
</evidence>
<keyword evidence="3" id="KW-0804">Transcription</keyword>
<feature type="short sequence motif" description="VHIID" evidence="5">
    <location>
        <begin position="468"/>
        <end position="472"/>
    </location>
</feature>
<organism evidence="7 8">
    <name type="scientific">Morella rubra</name>
    <name type="common">Chinese bayberry</name>
    <dbReference type="NCBI Taxonomy" id="262757"/>
    <lineage>
        <taxon>Eukaryota</taxon>
        <taxon>Viridiplantae</taxon>
        <taxon>Streptophyta</taxon>
        <taxon>Embryophyta</taxon>
        <taxon>Tracheophyta</taxon>
        <taxon>Spermatophyta</taxon>
        <taxon>Magnoliopsida</taxon>
        <taxon>eudicotyledons</taxon>
        <taxon>Gunneridae</taxon>
        <taxon>Pentapetalae</taxon>
        <taxon>rosids</taxon>
        <taxon>fabids</taxon>
        <taxon>Fagales</taxon>
        <taxon>Myricaceae</taxon>
        <taxon>Morella</taxon>
    </lineage>
</organism>
<feature type="compositionally biased region" description="Low complexity" evidence="6">
    <location>
        <begin position="52"/>
        <end position="65"/>
    </location>
</feature>
<comment type="subcellular location">
    <subcellularLocation>
        <location evidence="1">Nucleus</location>
    </subcellularLocation>
</comment>
<evidence type="ECO:0000256" key="1">
    <source>
        <dbReference type="ARBA" id="ARBA00004123"/>
    </source>
</evidence>
<name>A0A6A1V164_9ROSI</name>
<feature type="region of interest" description="Disordered" evidence="6">
    <location>
        <begin position="311"/>
        <end position="347"/>
    </location>
</feature>
<evidence type="ECO:0000256" key="6">
    <source>
        <dbReference type="SAM" id="MobiDB-lite"/>
    </source>
</evidence>
<feature type="region of interest" description="Disordered" evidence="6">
    <location>
        <begin position="40"/>
        <end position="149"/>
    </location>
</feature>
<evidence type="ECO:0000313" key="7">
    <source>
        <dbReference type="EMBL" id="KAB1206409.1"/>
    </source>
</evidence>
<keyword evidence="8" id="KW-1185">Reference proteome</keyword>
<feature type="region of interest" description="Disordered" evidence="6">
    <location>
        <begin position="378"/>
        <end position="408"/>
    </location>
</feature>
<dbReference type="OrthoDB" id="2019341at2759"/>
<feature type="compositionally biased region" description="Low complexity" evidence="6">
    <location>
        <begin position="132"/>
        <end position="145"/>
    </location>
</feature>
<feature type="region of interest" description="Disordered" evidence="6">
    <location>
        <begin position="196"/>
        <end position="223"/>
    </location>
</feature>
<feature type="compositionally biased region" description="Polar residues" evidence="6">
    <location>
        <begin position="311"/>
        <end position="321"/>
    </location>
</feature>
<feature type="compositionally biased region" description="Low complexity" evidence="6">
    <location>
        <begin position="92"/>
        <end position="105"/>
    </location>
</feature>
<evidence type="ECO:0000256" key="4">
    <source>
        <dbReference type="ARBA" id="ARBA00023242"/>
    </source>
</evidence>
<dbReference type="AlphaFoldDB" id="A0A6A1V164"/>
<feature type="compositionally biased region" description="Polar residues" evidence="6">
    <location>
        <begin position="378"/>
        <end position="401"/>
    </location>
</feature>
<comment type="similarity">
    <text evidence="5">Belongs to the GRAS family.</text>
</comment>
<comment type="caution">
    <text evidence="7">The sequence shown here is derived from an EMBL/GenBank/DDBJ whole genome shotgun (WGS) entry which is preliminary data.</text>
</comment>
<accession>A0A6A1V164</accession>
<protein>
    <submittedName>
        <fullName evidence="7">Scarecrow-like protein 14</fullName>
    </submittedName>
</protein>
<dbReference type="PROSITE" id="PS50985">
    <property type="entry name" value="GRAS"/>
    <property type="match status" value="1"/>
</dbReference>
<keyword evidence="4" id="KW-0539">Nucleus</keyword>
<evidence type="ECO:0000256" key="3">
    <source>
        <dbReference type="ARBA" id="ARBA00023163"/>
    </source>
</evidence>
<dbReference type="GO" id="GO:0005634">
    <property type="term" value="C:nucleus"/>
    <property type="evidence" value="ECO:0007669"/>
    <property type="project" value="UniProtKB-SubCell"/>
</dbReference>
<reference evidence="7 8" key="1">
    <citation type="journal article" date="2019" name="Plant Biotechnol. J.">
        <title>The red bayberry genome and genetic basis of sex determination.</title>
        <authorList>
            <person name="Jia H.M."/>
            <person name="Jia H.J."/>
            <person name="Cai Q.L."/>
            <person name="Wang Y."/>
            <person name="Zhao H.B."/>
            <person name="Yang W.F."/>
            <person name="Wang G.Y."/>
            <person name="Li Y.H."/>
            <person name="Zhan D.L."/>
            <person name="Shen Y.T."/>
            <person name="Niu Q.F."/>
            <person name="Chang L."/>
            <person name="Qiu J."/>
            <person name="Zhao L."/>
            <person name="Xie H.B."/>
            <person name="Fu W.Y."/>
            <person name="Jin J."/>
            <person name="Li X.W."/>
            <person name="Jiao Y."/>
            <person name="Zhou C.C."/>
            <person name="Tu T."/>
            <person name="Chai C.Y."/>
            <person name="Gao J.L."/>
            <person name="Fan L.J."/>
            <person name="van de Weg E."/>
            <person name="Wang J.Y."/>
            <person name="Gao Z.S."/>
        </authorList>
    </citation>
    <scope>NUCLEOTIDE SEQUENCE [LARGE SCALE GENOMIC DNA]</scope>
    <source>
        <tissue evidence="7">Leaves</tissue>
    </source>
</reference>
<evidence type="ECO:0000313" key="8">
    <source>
        <dbReference type="Proteomes" id="UP000516437"/>
    </source>
</evidence>
<keyword evidence="2" id="KW-0805">Transcription regulation</keyword>